<protein>
    <recommendedName>
        <fullName evidence="6">GRF-type domain-containing protein</fullName>
    </recommendedName>
</protein>
<dbReference type="PANTHER" id="PTHR33248">
    <property type="entry name" value="ZINC ION-BINDING PROTEIN"/>
    <property type="match status" value="1"/>
</dbReference>
<keyword evidence="5" id="KW-1133">Transmembrane helix</keyword>
<evidence type="ECO:0000313" key="8">
    <source>
        <dbReference type="Proteomes" id="UP000291084"/>
    </source>
</evidence>
<proteinExistence type="predicted"/>
<evidence type="ECO:0000313" key="7">
    <source>
        <dbReference type="EMBL" id="BAT82133.1"/>
    </source>
</evidence>
<feature type="transmembrane region" description="Helical" evidence="5">
    <location>
        <begin position="113"/>
        <end position="131"/>
    </location>
</feature>
<dbReference type="PROSITE" id="PS51999">
    <property type="entry name" value="ZF_GRF"/>
    <property type="match status" value="1"/>
</dbReference>
<gene>
    <name evidence="7" type="primary">Vigan.03G209700</name>
    <name evidence="7" type="ORF">VIGAN_03209700</name>
</gene>
<reference evidence="7 8" key="1">
    <citation type="journal article" date="2015" name="Sci. Rep.">
        <title>The power of single molecule real-time sequencing technology in the de novo assembly of a eukaryotic genome.</title>
        <authorList>
            <person name="Sakai H."/>
            <person name="Naito K."/>
            <person name="Ogiso-Tanaka E."/>
            <person name="Takahashi Y."/>
            <person name="Iseki K."/>
            <person name="Muto C."/>
            <person name="Satou K."/>
            <person name="Teruya K."/>
            <person name="Shiroma A."/>
            <person name="Shimoji M."/>
            <person name="Hirano T."/>
            <person name="Itoh T."/>
            <person name="Kaga A."/>
            <person name="Tomooka N."/>
        </authorList>
    </citation>
    <scope>NUCLEOTIDE SEQUENCE [LARGE SCALE GENOMIC DNA]</scope>
    <source>
        <strain evidence="8">cv. Shumari</strain>
    </source>
</reference>
<evidence type="ECO:0000256" key="4">
    <source>
        <dbReference type="PROSITE-ProRule" id="PRU01343"/>
    </source>
</evidence>
<evidence type="ECO:0000256" key="1">
    <source>
        <dbReference type="ARBA" id="ARBA00022723"/>
    </source>
</evidence>
<name>A0A0S3RNF5_PHAAN</name>
<keyword evidence="5" id="KW-0472">Membrane</keyword>
<dbReference type="OrthoDB" id="1436656at2759"/>
<keyword evidence="8" id="KW-1185">Reference proteome</keyword>
<dbReference type="InterPro" id="IPR010666">
    <property type="entry name" value="Znf_GRF"/>
</dbReference>
<evidence type="ECO:0000256" key="3">
    <source>
        <dbReference type="ARBA" id="ARBA00022833"/>
    </source>
</evidence>
<dbReference type="Proteomes" id="UP000291084">
    <property type="component" value="Chromosome 3"/>
</dbReference>
<dbReference type="Pfam" id="PF06839">
    <property type="entry name" value="Zn_ribbon_GRF"/>
    <property type="match status" value="1"/>
</dbReference>
<evidence type="ECO:0000256" key="2">
    <source>
        <dbReference type="ARBA" id="ARBA00022771"/>
    </source>
</evidence>
<keyword evidence="5" id="KW-0812">Transmembrane</keyword>
<evidence type="ECO:0000259" key="6">
    <source>
        <dbReference type="PROSITE" id="PS51999"/>
    </source>
</evidence>
<keyword evidence="1" id="KW-0479">Metal-binding</keyword>
<dbReference type="GO" id="GO:0008270">
    <property type="term" value="F:zinc ion binding"/>
    <property type="evidence" value="ECO:0007669"/>
    <property type="project" value="UniProtKB-KW"/>
</dbReference>
<accession>A0A0S3RNF5</accession>
<evidence type="ECO:0000256" key="5">
    <source>
        <dbReference type="SAM" id="Phobius"/>
    </source>
</evidence>
<keyword evidence="2 4" id="KW-0863">Zinc-finger</keyword>
<feature type="non-terminal residue" evidence="7">
    <location>
        <position position="1"/>
    </location>
</feature>
<keyword evidence="3" id="KW-0862">Zinc</keyword>
<organism evidence="7 8">
    <name type="scientific">Vigna angularis var. angularis</name>
    <dbReference type="NCBI Taxonomy" id="157739"/>
    <lineage>
        <taxon>Eukaryota</taxon>
        <taxon>Viridiplantae</taxon>
        <taxon>Streptophyta</taxon>
        <taxon>Embryophyta</taxon>
        <taxon>Tracheophyta</taxon>
        <taxon>Spermatophyta</taxon>
        <taxon>Magnoliopsida</taxon>
        <taxon>eudicotyledons</taxon>
        <taxon>Gunneridae</taxon>
        <taxon>Pentapetalae</taxon>
        <taxon>rosids</taxon>
        <taxon>fabids</taxon>
        <taxon>Fabales</taxon>
        <taxon>Fabaceae</taxon>
        <taxon>Papilionoideae</taxon>
        <taxon>50 kb inversion clade</taxon>
        <taxon>NPAAA clade</taxon>
        <taxon>indigoferoid/millettioid clade</taxon>
        <taxon>Phaseoleae</taxon>
        <taxon>Vigna</taxon>
    </lineage>
</organism>
<dbReference type="EMBL" id="AP015036">
    <property type="protein sequence ID" value="BAT82133.1"/>
    <property type="molecule type" value="Genomic_DNA"/>
</dbReference>
<sequence>LRMASSEGCSSCSKSWGKGSSLWSHGCGVRGGGIIPTCYCGDVVVTKVARTTKNAGRNFWGCPRYKGGSSIGSSCNFFKWCVEENVDEKDCTMVRRISQLENAVKDLQKMMKMLVVALCVCIVVCVVMFRFCLG</sequence>
<feature type="domain" description="GRF-type" evidence="6">
    <location>
        <begin position="38"/>
        <end position="84"/>
    </location>
</feature>
<dbReference type="AlphaFoldDB" id="A0A0S3RNF5"/>